<evidence type="ECO:0000256" key="1">
    <source>
        <dbReference type="SAM" id="Phobius"/>
    </source>
</evidence>
<gene>
    <name evidence="2" type="ORF">GCM10009093_18830</name>
</gene>
<organism evidence="2 3">
    <name type="scientific">Brevundimonas terrae</name>
    <dbReference type="NCBI Taxonomy" id="363631"/>
    <lineage>
        <taxon>Bacteria</taxon>
        <taxon>Pseudomonadati</taxon>
        <taxon>Pseudomonadota</taxon>
        <taxon>Alphaproteobacteria</taxon>
        <taxon>Caulobacterales</taxon>
        <taxon>Caulobacteraceae</taxon>
        <taxon>Brevundimonas</taxon>
    </lineage>
</organism>
<reference evidence="3" key="1">
    <citation type="journal article" date="2019" name="Int. J. Syst. Evol. Microbiol.">
        <title>The Global Catalogue of Microorganisms (GCM) 10K type strain sequencing project: providing services to taxonomists for standard genome sequencing and annotation.</title>
        <authorList>
            <consortium name="The Broad Institute Genomics Platform"/>
            <consortium name="The Broad Institute Genome Sequencing Center for Infectious Disease"/>
            <person name="Wu L."/>
            <person name="Ma J."/>
        </authorList>
    </citation>
    <scope>NUCLEOTIDE SEQUENCE [LARGE SCALE GENOMIC DNA]</scope>
    <source>
        <strain evidence="3">JCM 13476</strain>
    </source>
</reference>
<keyword evidence="1" id="KW-0812">Transmembrane</keyword>
<feature type="transmembrane region" description="Helical" evidence="1">
    <location>
        <begin position="21"/>
        <end position="45"/>
    </location>
</feature>
<keyword evidence="1" id="KW-1133">Transmembrane helix</keyword>
<feature type="transmembrane region" description="Helical" evidence="1">
    <location>
        <begin position="114"/>
        <end position="135"/>
    </location>
</feature>
<sequence length="145" mass="15682">MNRRFSSPFANIESREQAMSMARYSVAGFGLWVLVVLVQAGLVWWTPDRADSAGSTLGFLVFQAIIAGMAALFQWRKPNRILPVFGVAWNLFEVSSLMVGLMVGMPMAVSGLPAWAAALTTGVMMVCVILHIGGLRGTVALSRFS</sequence>
<keyword evidence="1" id="KW-0472">Membrane</keyword>
<dbReference type="RefSeq" id="WP_167177094.1">
    <property type="nucleotide sequence ID" value="NZ_BAAAEJ010000007.1"/>
</dbReference>
<dbReference type="EMBL" id="BAAAEJ010000007">
    <property type="protein sequence ID" value="GAA0392468.1"/>
    <property type="molecule type" value="Genomic_DNA"/>
</dbReference>
<protein>
    <submittedName>
        <fullName evidence="2">Uncharacterized protein</fullName>
    </submittedName>
</protein>
<feature type="transmembrane region" description="Helical" evidence="1">
    <location>
        <begin position="87"/>
        <end position="108"/>
    </location>
</feature>
<evidence type="ECO:0000313" key="3">
    <source>
        <dbReference type="Proteomes" id="UP001500791"/>
    </source>
</evidence>
<dbReference type="Proteomes" id="UP001500791">
    <property type="component" value="Unassembled WGS sequence"/>
</dbReference>
<accession>A0ABP3I6Z6</accession>
<evidence type="ECO:0000313" key="2">
    <source>
        <dbReference type="EMBL" id="GAA0392468.1"/>
    </source>
</evidence>
<comment type="caution">
    <text evidence="2">The sequence shown here is derived from an EMBL/GenBank/DDBJ whole genome shotgun (WGS) entry which is preliminary data.</text>
</comment>
<name>A0ABP3I6Z6_9CAUL</name>
<proteinExistence type="predicted"/>
<feature type="transmembrane region" description="Helical" evidence="1">
    <location>
        <begin position="57"/>
        <end position="75"/>
    </location>
</feature>
<keyword evidence="3" id="KW-1185">Reference proteome</keyword>